<protein>
    <recommendedName>
        <fullName evidence="3">FAD-binding PCMH-type domain-containing protein</fullName>
    </recommendedName>
</protein>
<dbReference type="EMBL" id="JBAWTH010000037">
    <property type="protein sequence ID" value="KAL2284330.1"/>
    <property type="molecule type" value="Genomic_DNA"/>
</dbReference>
<proteinExistence type="inferred from homology"/>
<dbReference type="InterPro" id="IPR050432">
    <property type="entry name" value="FAD-linked_Oxidoreductases_BP"/>
</dbReference>
<comment type="caution">
    <text evidence="4">The sequence shown here is derived from an EMBL/GenBank/DDBJ whole genome shotgun (WGS) entry which is preliminary data.</text>
</comment>
<evidence type="ECO:0000256" key="2">
    <source>
        <dbReference type="ARBA" id="ARBA00023002"/>
    </source>
</evidence>
<dbReference type="PROSITE" id="PS51387">
    <property type="entry name" value="FAD_PCMH"/>
    <property type="match status" value="1"/>
</dbReference>
<accession>A0ABR4EPF3</accession>
<organism evidence="4 5">
    <name type="scientific">Diaporthe vaccinii</name>
    <dbReference type="NCBI Taxonomy" id="105482"/>
    <lineage>
        <taxon>Eukaryota</taxon>
        <taxon>Fungi</taxon>
        <taxon>Dikarya</taxon>
        <taxon>Ascomycota</taxon>
        <taxon>Pezizomycotina</taxon>
        <taxon>Sordariomycetes</taxon>
        <taxon>Sordariomycetidae</taxon>
        <taxon>Diaporthales</taxon>
        <taxon>Diaporthaceae</taxon>
        <taxon>Diaporthe</taxon>
        <taxon>Diaporthe eres species complex</taxon>
    </lineage>
</organism>
<dbReference type="PANTHER" id="PTHR13878">
    <property type="entry name" value="GULONOLACTONE OXIDASE"/>
    <property type="match status" value="1"/>
</dbReference>
<dbReference type="SUPFAM" id="SSF56176">
    <property type="entry name" value="FAD-binding/transporter-associated domain-like"/>
    <property type="match status" value="1"/>
</dbReference>
<evidence type="ECO:0000313" key="5">
    <source>
        <dbReference type="Proteomes" id="UP001600888"/>
    </source>
</evidence>
<keyword evidence="5" id="KW-1185">Reference proteome</keyword>
<comment type="similarity">
    <text evidence="1">Belongs to the oxygen-dependent FAD-linked oxidoreductase family.</text>
</comment>
<dbReference type="Pfam" id="PF01565">
    <property type="entry name" value="FAD_binding_4"/>
    <property type="match status" value="1"/>
</dbReference>
<evidence type="ECO:0000256" key="1">
    <source>
        <dbReference type="ARBA" id="ARBA00005466"/>
    </source>
</evidence>
<dbReference type="Gene3D" id="3.30.465.10">
    <property type="match status" value="1"/>
</dbReference>
<reference evidence="4 5" key="1">
    <citation type="submission" date="2024-03" db="EMBL/GenBank/DDBJ databases">
        <title>A high-quality draft genome sequence of Diaporthe vaccinii, a causative agent of upright dieback and viscid rot disease in cranberry plants.</title>
        <authorList>
            <person name="Sarrasin M."/>
            <person name="Lang B.F."/>
            <person name="Burger G."/>
        </authorList>
    </citation>
    <scope>NUCLEOTIDE SEQUENCE [LARGE SCALE GENOMIC DNA]</scope>
    <source>
        <strain evidence="4 5">IS7</strain>
    </source>
</reference>
<dbReference type="Gene3D" id="3.40.462.20">
    <property type="match status" value="1"/>
</dbReference>
<sequence>MNAGYAGGLLPPSSALQCLPSAVNNMRYSLLSLGVCATPTLSLAFSNATCKCKCFPGESCWPSAQSWGALNATVGGRLIETVPLAQSCHDPQFDNATCSALQSEWQSPSVHMSDPSSVMAPFFANQSCDPFTAEDKPCGFGNYVRYAVNVSNADDVVATVAFAKKNNIRFVIRNTGHDYLGRSTGAGSLSVWTHYLKDIEFLDWSDANYTGQAVKVGAGVQGYEILAATKARGLVVVGGECPTVGLAGGYTQGGGHSALSTNYGLSADNVLEWEAVTADGQIVKASPSENPDLYWALSGGGAGNYAVVTSMTVKVFPDTYVGGGTLAFYVADTTEDVFYEGINAFHAALPAMVDAGSMVVYYFTSTFFQIAPLTAYNKTADEVEAILAPFVQKLDELNITHTATYNQSSSYYDHYDKYFGPLPVGAIQVGIAQYGGRLIPRSVVEGDATALNQAARSIAEQGVTWIGVGTDVSKFATDEQNAVLPAWRSALVHATLTTVWSFDPADWDQMLANQRLMTDTVIPVIEAATPGSGAYLNEGDFQQPNFQDVFFGSKYETLLGIKAKYDPSGLLYSTKAVGSEAWQVVKNGQLCRA</sequence>
<feature type="domain" description="FAD-binding PCMH-type" evidence="3">
    <location>
        <begin position="139"/>
        <end position="318"/>
    </location>
</feature>
<evidence type="ECO:0000313" key="4">
    <source>
        <dbReference type="EMBL" id="KAL2284330.1"/>
    </source>
</evidence>
<dbReference type="InterPro" id="IPR012951">
    <property type="entry name" value="BBE"/>
</dbReference>
<dbReference type="Proteomes" id="UP001600888">
    <property type="component" value="Unassembled WGS sequence"/>
</dbReference>
<name>A0ABR4EPF3_9PEZI</name>
<dbReference type="InterPro" id="IPR036318">
    <property type="entry name" value="FAD-bd_PCMH-like_sf"/>
</dbReference>
<gene>
    <name evidence="4" type="ORF">FJTKL_09035</name>
</gene>
<dbReference type="InterPro" id="IPR006094">
    <property type="entry name" value="Oxid_FAD_bind_N"/>
</dbReference>
<evidence type="ECO:0000259" key="3">
    <source>
        <dbReference type="PROSITE" id="PS51387"/>
    </source>
</evidence>
<dbReference type="Pfam" id="PF08031">
    <property type="entry name" value="BBE"/>
    <property type="match status" value="1"/>
</dbReference>
<dbReference type="InterPro" id="IPR016166">
    <property type="entry name" value="FAD-bd_PCMH"/>
</dbReference>
<keyword evidence="2" id="KW-0560">Oxidoreductase</keyword>
<dbReference type="PANTHER" id="PTHR13878:SF91">
    <property type="entry name" value="FAD BINDING DOMAIN PROTEIN (AFU_ORTHOLOGUE AFUA_6G12070)-RELATED"/>
    <property type="match status" value="1"/>
</dbReference>
<dbReference type="InterPro" id="IPR016169">
    <property type="entry name" value="FAD-bd_PCMH_sub2"/>
</dbReference>